<dbReference type="AlphaFoldDB" id="A0AAV1P5X1"/>
<sequence>MVISKSICKRLISNYYREVNEVTVAVVFLLHTSLSVRCGINLINLEFLKFLLTAELESFHNHILMYASKRFSFSLPVYAAQTMLAGLDYNHHIHRPAKRKANGSIKVDICDYTSNNHIKSNVNVCTHPHLARSRGVSLNEQTSSRTARPLSLQALALGQDILLQRSPLGDEGSSYNPDVNAEPGL</sequence>
<keyword evidence="2" id="KW-1185">Reference proteome</keyword>
<dbReference type="EMBL" id="CAWUFR010000086">
    <property type="protein sequence ID" value="CAK6965704.1"/>
    <property type="molecule type" value="Genomic_DNA"/>
</dbReference>
<accession>A0AAV1P5X1</accession>
<organism evidence="1 2">
    <name type="scientific">Scomber scombrus</name>
    <name type="common">Atlantic mackerel</name>
    <name type="synonym">Scomber vernalis</name>
    <dbReference type="NCBI Taxonomy" id="13677"/>
    <lineage>
        <taxon>Eukaryota</taxon>
        <taxon>Metazoa</taxon>
        <taxon>Chordata</taxon>
        <taxon>Craniata</taxon>
        <taxon>Vertebrata</taxon>
        <taxon>Euteleostomi</taxon>
        <taxon>Actinopterygii</taxon>
        <taxon>Neopterygii</taxon>
        <taxon>Teleostei</taxon>
        <taxon>Neoteleostei</taxon>
        <taxon>Acanthomorphata</taxon>
        <taxon>Pelagiaria</taxon>
        <taxon>Scombriformes</taxon>
        <taxon>Scombridae</taxon>
        <taxon>Scomber</taxon>
    </lineage>
</organism>
<dbReference type="Proteomes" id="UP001314229">
    <property type="component" value="Unassembled WGS sequence"/>
</dbReference>
<evidence type="ECO:0000313" key="2">
    <source>
        <dbReference type="Proteomes" id="UP001314229"/>
    </source>
</evidence>
<protein>
    <submittedName>
        <fullName evidence="1">Uncharacterized protein LOC127935809</fullName>
    </submittedName>
</protein>
<comment type="caution">
    <text evidence="1">The sequence shown here is derived from an EMBL/GenBank/DDBJ whole genome shotgun (WGS) entry which is preliminary data.</text>
</comment>
<reference evidence="1 2" key="1">
    <citation type="submission" date="2024-01" db="EMBL/GenBank/DDBJ databases">
        <authorList>
            <person name="Alioto T."/>
            <person name="Alioto T."/>
            <person name="Gomez Garrido J."/>
        </authorList>
    </citation>
    <scope>NUCLEOTIDE SEQUENCE [LARGE SCALE GENOMIC DNA]</scope>
</reference>
<proteinExistence type="predicted"/>
<name>A0AAV1P5X1_SCOSC</name>
<evidence type="ECO:0000313" key="1">
    <source>
        <dbReference type="EMBL" id="CAK6965704.1"/>
    </source>
</evidence>
<gene>
    <name evidence="1" type="ORF">FSCOSCO3_A036041</name>
</gene>